<keyword evidence="1" id="KW-0479">Metal-binding</keyword>
<dbReference type="AlphaFoldDB" id="A0A4Y3URP4"/>
<dbReference type="GO" id="GO:0008270">
    <property type="term" value="F:zinc ion binding"/>
    <property type="evidence" value="ECO:0007669"/>
    <property type="project" value="UniProtKB-KW"/>
</dbReference>
<feature type="domain" description="Zinc finger DksA/TraR C4-type" evidence="6">
    <location>
        <begin position="82"/>
        <end position="115"/>
    </location>
</feature>
<dbReference type="PANTHER" id="PTHR33823:SF4">
    <property type="entry name" value="GENERAL STRESS PROTEIN 16O"/>
    <property type="match status" value="1"/>
</dbReference>
<protein>
    <submittedName>
        <fullName evidence="7">TraR/DksA family transcriptional regulator</fullName>
    </submittedName>
</protein>
<feature type="compositionally biased region" description="Basic and acidic residues" evidence="5">
    <location>
        <begin position="28"/>
        <end position="38"/>
    </location>
</feature>
<dbReference type="PRINTS" id="PR00618">
    <property type="entry name" value="DKSAZNFINGER"/>
</dbReference>
<keyword evidence="8" id="KW-1185">Reference proteome</keyword>
<evidence type="ECO:0000256" key="2">
    <source>
        <dbReference type="ARBA" id="ARBA00022771"/>
    </source>
</evidence>
<dbReference type="PROSITE" id="PS51128">
    <property type="entry name" value="ZF_DKSA_2"/>
    <property type="match status" value="1"/>
</dbReference>
<dbReference type="Proteomes" id="UP000319804">
    <property type="component" value="Unassembled WGS sequence"/>
</dbReference>
<dbReference type="PANTHER" id="PTHR33823">
    <property type="entry name" value="RNA POLYMERASE-BINDING TRANSCRIPTION FACTOR DKSA-RELATED"/>
    <property type="match status" value="1"/>
</dbReference>
<evidence type="ECO:0000313" key="7">
    <source>
        <dbReference type="EMBL" id="TQM90994.1"/>
    </source>
</evidence>
<evidence type="ECO:0000256" key="3">
    <source>
        <dbReference type="ARBA" id="ARBA00022833"/>
    </source>
</evidence>
<keyword evidence="2" id="KW-0863">Zinc-finger</keyword>
<gene>
    <name evidence="7" type="ORF">FHX68_2850</name>
</gene>
<reference evidence="7 8" key="1">
    <citation type="submission" date="2019-06" db="EMBL/GenBank/DDBJ databases">
        <title>Sequencing the genomes of 1000 actinobacteria strains.</title>
        <authorList>
            <person name="Klenk H.-P."/>
        </authorList>
    </citation>
    <scope>NUCLEOTIDE SEQUENCE [LARGE SCALE GENOMIC DNA]</scope>
    <source>
        <strain evidence="7 8">DSM 20427</strain>
    </source>
</reference>
<accession>A0A4Y3URP4</accession>
<evidence type="ECO:0000313" key="8">
    <source>
        <dbReference type="Proteomes" id="UP000319804"/>
    </source>
</evidence>
<feature type="zinc finger region" description="dksA C4-type" evidence="4">
    <location>
        <begin position="87"/>
        <end position="111"/>
    </location>
</feature>
<evidence type="ECO:0000259" key="6">
    <source>
        <dbReference type="Pfam" id="PF01258"/>
    </source>
</evidence>
<feature type="region of interest" description="Disordered" evidence="5">
    <location>
        <begin position="28"/>
        <end position="55"/>
    </location>
</feature>
<name>A0A4Y3URP4_9MICO</name>
<dbReference type="Gene3D" id="1.20.120.910">
    <property type="entry name" value="DksA, coiled-coil domain"/>
    <property type="match status" value="1"/>
</dbReference>
<dbReference type="SUPFAM" id="SSF57716">
    <property type="entry name" value="Glucocorticoid receptor-like (DNA-binding domain)"/>
    <property type="match status" value="1"/>
</dbReference>
<evidence type="ECO:0000256" key="5">
    <source>
        <dbReference type="SAM" id="MobiDB-lite"/>
    </source>
</evidence>
<organism evidence="7 8">
    <name type="scientific">Microbacterium lacticum</name>
    <dbReference type="NCBI Taxonomy" id="33885"/>
    <lineage>
        <taxon>Bacteria</taxon>
        <taxon>Bacillati</taxon>
        <taxon>Actinomycetota</taxon>
        <taxon>Actinomycetes</taxon>
        <taxon>Micrococcales</taxon>
        <taxon>Microbacteriaceae</taxon>
        <taxon>Microbacterium</taxon>
    </lineage>
</organism>
<dbReference type="RefSeq" id="WP_141380783.1">
    <property type="nucleotide sequence ID" value="NZ_BJNA01000033.1"/>
</dbReference>
<evidence type="ECO:0000256" key="1">
    <source>
        <dbReference type="ARBA" id="ARBA00022723"/>
    </source>
</evidence>
<dbReference type="InterPro" id="IPR000962">
    <property type="entry name" value="Znf_DskA_TraR"/>
</dbReference>
<dbReference type="OrthoDB" id="1121111at2"/>
<comment type="caution">
    <text evidence="7">The sequence shown here is derived from an EMBL/GenBank/DDBJ whole genome shotgun (WGS) entry which is preliminary data.</text>
</comment>
<evidence type="ECO:0000256" key="4">
    <source>
        <dbReference type="PROSITE-ProRule" id="PRU00510"/>
    </source>
</evidence>
<proteinExistence type="predicted"/>
<keyword evidence="3" id="KW-0862">Zinc</keyword>
<dbReference type="EMBL" id="VFPS01000006">
    <property type="protein sequence ID" value="TQM90994.1"/>
    <property type="molecule type" value="Genomic_DNA"/>
</dbReference>
<sequence>MTGSDPRAALRARAAELDALLARLDADESAVRADRADATADDEHDPEGSTLSGEWQRIEALRRSAALERADVDVALARVDAGTYGICEVCGREIPAARLEARPFATRCVACAERRGG</sequence>
<dbReference type="InterPro" id="IPR020460">
    <property type="entry name" value="Znf_C4-type_bac"/>
</dbReference>
<dbReference type="Pfam" id="PF01258">
    <property type="entry name" value="zf-dskA_traR"/>
    <property type="match status" value="1"/>
</dbReference>
<dbReference type="InterPro" id="IPR020458">
    <property type="entry name" value="Znf_DskA_TraR_CS"/>
</dbReference>
<dbReference type="PROSITE" id="PS01102">
    <property type="entry name" value="ZF_DKSA_1"/>
    <property type="match status" value="1"/>
</dbReference>